<accession>A0A8B8E0V5</accession>
<gene>
    <name evidence="10" type="primary">LOC111130501</name>
</gene>
<keyword evidence="3" id="KW-0964">Secreted</keyword>
<evidence type="ECO:0000256" key="6">
    <source>
        <dbReference type="ARBA" id="ARBA00023180"/>
    </source>
</evidence>
<dbReference type="InterPro" id="IPR003119">
    <property type="entry name" value="SAP_A"/>
</dbReference>
<keyword evidence="6" id="KW-0325">Glycoprotein</keyword>
<feature type="signal peptide" evidence="7">
    <location>
        <begin position="1"/>
        <end position="18"/>
    </location>
</feature>
<dbReference type="KEGG" id="cvn:111130501"/>
<dbReference type="PROSITE" id="PS51110">
    <property type="entry name" value="SAP_A"/>
    <property type="match status" value="1"/>
</dbReference>
<dbReference type="OrthoDB" id="958254at2759"/>
<protein>
    <submittedName>
        <fullName evidence="10">Gamma-interferon-inducible lysosomal thiol reductase-like</fullName>
    </submittedName>
</protein>
<evidence type="ECO:0000256" key="3">
    <source>
        <dbReference type="ARBA" id="ARBA00022525"/>
    </source>
</evidence>
<dbReference type="Gene3D" id="3.40.30.10">
    <property type="entry name" value="Glutaredoxin"/>
    <property type="match status" value="1"/>
</dbReference>
<dbReference type="RefSeq" id="XP_022333354.1">
    <property type="nucleotide sequence ID" value="XM_022477646.1"/>
</dbReference>
<comment type="subcellular location">
    <subcellularLocation>
        <location evidence="1">Secreted</location>
    </subcellularLocation>
</comment>
<organism evidence="9 10">
    <name type="scientific">Crassostrea virginica</name>
    <name type="common">Eastern oyster</name>
    <dbReference type="NCBI Taxonomy" id="6565"/>
    <lineage>
        <taxon>Eukaryota</taxon>
        <taxon>Metazoa</taxon>
        <taxon>Spiralia</taxon>
        <taxon>Lophotrochozoa</taxon>
        <taxon>Mollusca</taxon>
        <taxon>Bivalvia</taxon>
        <taxon>Autobranchia</taxon>
        <taxon>Pteriomorphia</taxon>
        <taxon>Ostreida</taxon>
        <taxon>Ostreoidea</taxon>
        <taxon>Ostreidae</taxon>
        <taxon>Crassostrea</taxon>
    </lineage>
</organism>
<dbReference type="PANTHER" id="PTHR13234">
    <property type="entry name" value="GAMMA-INTERFERON INDUCIBLE LYSOSOMAL THIOL REDUCTASE GILT"/>
    <property type="match status" value="1"/>
</dbReference>
<dbReference type="PANTHER" id="PTHR13234:SF8">
    <property type="entry name" value="GAMMA-INTERFERON-INDUCIBLE LYSOSOMAL THIOL REDUCTASE"/>
    <property type="match status" value="1"/>
</dbReference>
<evidence type="ECO:0000256" key="7">
    <source>
        <dbReference type="SAM" id="SignalP"/>
    </source>
</evidence>
<keyword evidence="9" id="KW-1185">Reference proteome</keyword>
<dbReference type="GO" id="GO:0016671">
    <property type="term" value="F:oxidoreductase activity, acting on a sulfur group of donors, disulfide as acceptor"/>
    <property type="evidence" value="ECO:0007669"/>
    <property type="project" value="InterPro"/>
</dbReference>
<comment type="similarity">
    <text evidence="2">Belongs to the GILT family.</text>
</comment>
<evidence type="ECO:0000256" key="4">
    <source>
        <dbReference type="ARBA" id="ARBA00022729"/>
    </source>
</evidence>
<name>A0A8B8E0V5_CRAVI</name>
<keyword evidence="5" id="KW-1015">Disulfide bond</keyword>
<keyword evidence="4 7" id="KW-0732">Signal</keyword>
<dbReference type="Proteomes" id="UP000694844">
    <property type="component" value="Chromosome 1"/>
</dbReference>
<dbReference type="AlphaFoldDB" id="A0A8B8E0V5"/>
<dbReference type="InterPro" id="IPR036249">
    <property type="entry name" value="Thioredoxin-like_sf"/>
</dbReference>
<evidence type="ECO:0000256" key="2">
    <source>
        <dbReference type="ARBA" id="ARBA00005679"/>
    </source>
</evidence>
<proteinExistence type="inferred from homology"/>
<dbReference type="SUPFAM" id="SSF52833">
    <property type="entry name" value="Thioredoxin-like"/>
    <property type="match status" value="1"/>
</dbReference>
<evidence type="ECO:0000313" key="9">
    <source>
        <dbReference type="Proteomes" id="UP000694844"/>
    </source>
</evidence>
<dbReference type="GeneID" id="111130501"/>
<evidence type="ECO:0000256" key="5">
    <source>
        <dbReference type="ARBA" id="ARBA00023157"/>
    </source>
</evidence>
<evidence type="ECO:0000256" key="1">
    <source>
        <dbReference type="ARBA" id="ARBA00004613"/>
    </source>
</evidence>
<dbReference type="GO" id="GO:0005576">
    <property type="term" value="C:extracellular region"/>
    <property type="evidence" value="ECO:0007669"/>
    <property type="project" value="UniProtKB-SubCell"/>
</dbReference>
<reference evidence="10" key="2">
    <citation type="submission" date="2025-08" db="UniProtKB">
        <authorList>
            <consortium name="RefSeq"/>
        </authorList>
    </citation>
    <scope>IDENTIFICATION</scope>
    <source>
        <tissue evidence="10">Whole sample</tissue>
    </source>
</reference>
<feature type="domain" description="Saposin A-type" evidence="8">
    <location>
        <begin position="13"/>
        <end position="53"/>
    </location>
</feature>
<reference evidence="9" key="1">
    <citation type="submission" date="2024-06" db="UniProtKB">
        <authorList>
            <consortium name="RefSeq"/>
        </authorList>
    </citation>
    <scope>NUCLEOTIDE SEQUENCE [LARGE SCALE GENOMIC DNA]</scope>
</reference>
<sequence length="252" mass="28791">MKLLVFATFLVFVTSLETKCNVPPEFWCSSEEISRECNVQEQCHRYYESKAKADKVKLTLYFESLCPDCKNFFRTQLTKTYTNLVDIMDLTLVPYGNAREEKDASGKWKFTCQHGENECVGNLIETCAIHLLKNISIYFPFISCIEHDQFGTPQYSAQKCAKQLGIDLKPIMDCSTSSLGNSLEHQMAQQTDALNPPHKYVPWVTLNGVHTEEIEKKAESDLTALICDTYKGSPKPSACNKMANFHHSWREF</sequence>
<evidence type="ECO:0000313" key="10">
    <source>
        <dbReference type="RefSeq" id="XP_022333354.1"/>
    </source>
</evidence>
<dbReference type="Pfam" id="PF03227">
    <property type="entry name" value="GILT"/>
    <property type="match status" value="1"/>
</dbReference>
<evidence type="ECO:0000259" key="8">
    <source>
        <dbReference type="PROSITE" id="PS51110"/>
    </source>
</evidence>
<dbReference type="InterPro" id="IPR004911">
    <property type="entry name" value="Interferon-induced_GILT"/>
</dbReference>
<feature type="chain" id="PRO_5034159536" evidence="7">
    <location>
        <begin position="19"/>
        <end position="252"/>
    </location>
</feature>